<dbReference type="Gene3D" id="1.25.40.10">
    <property type="entry name" value="Tetratricopeptide repeat domain"/>
    <property type="match status" value="1"/>
</dbReference>
<accession>A0A6G4V618</accession>
<reference evidence="8 9" key="1">
    <citation type="submission" date="2020-02" db="EMBL/GenBank/DDBJ databases">
        <title>Whole-genome analyses of novel actinobacteria.</title>
        <authorList>
            <person name="Sahin N."/>
            <person name="Gencbay T."/>
        </authorList>
    </citation>
    <scope>NUCLEOTIDE SEQUENCE [LARGE SCALE GENOMIC DNA]</scope>
    <source>
        <strain evidence="8 9">HC44</strain>
    </source>
</reference>
<keyword evidence="9" id="KW-1185">Reference proteome</keyword>
<dbReference type="Pfam" id="PF04542">
    <property type="entry name" value="Sigma70_r2"/>
    <property type="match status" value="1"/>
</dbReference>
<evidence type="ECO:0000259" key="7">
    <source>
        <dbReference type="Pfam" id="PF20239"/>
    </source>
</evidence>
<organism evidence="8 9">
    <name type="scientific">Streptomyces scabichelini</name>
    <dbReference type="NCBI Taxonomy" id="2711217"/>
    <lineage>
        <taxon>Bacteria</taxon>
        <taxon>Bacillati</taxon>
        <taxon>Actinomycetota</taxon>
        <taxon>Actinomycetes</taxon>
        <taxon>Kitasatosporales</taxon>
        <taxon>Streptomycetaceae</taxon>
        <taxon>Streptomyces</taxon>
    </lineage>
</organism>
<dbReference type="Pfam" id="PF20239">
    <property type="entry name" value="DUF6596"/>
    <property type="match status" value="1"/>
</dbReference>
<gene>
    <name evidence="8" type="ORF">G5C60_18140</name>
</gene>
<dbReference type="AlphaFoldDB" id="A0A6G4V618"/>
<feature type="domain" description="RNA polymerase sigma factor 70 region 4 type 2" evidence="6">
    <location>
        <begin position="122"/>
        <end position="168"/>
    </location>
</feature>
<feature type="domain" description="DUF6596" evidence="7">
    <location>
        <begin position="186"/>
        <end position="285"/>
    </location>
</feature>
<dbReference type="SUPFAM" id="SSF88659">
    <property type="entry name" value="Sigma3 and sigma4 domains of RNA polymerase sigma factors"/>
    <property type="match status" value="1"/>
</dbReference>
<dbReference type="PANTHER" id="PTHR47756">
    <property type="entry name" value="BLL6612 PROTEIN-RELATED"/>
    <property type="match status" value="1"/>
</dbReference>
<dbReference type="EMBL" id="JAAKZY010000051">
    <property type="protein sequence ID" value="NGO09466.1"/>
    <property type="molecule type" value="Genomic_DNA"/>
</dbReference>
<dbReference type="InterPro" id="IPR011990">
    <property type="entry name" value="TPR-like_helical_dom_sf"/>
</dbReference>
<evidence type="ECO:0000256" key="4">
    <source>
        <dbReference type="ARBA" id="ARBA00023163"/>
    </source>
</evidence>
<dbReference type="InterPro" id="IPR014284">
    <property type="entry name" value="RNA_pol_sigma-70_dom"/>
</dbReference>
<evidence type="ECO:0000259" key="6">
    <source>
        <dbReference type="Pfam" id="PF08281"/>
    </source>
</evidence>
<proteinExistence type="inferred from homology"/>
<dbReference type="Gene3D" id="1.10.10.10">
    <property type="entry name" value="Winged helix-like DNA-binding domain superfamily/Winged helix DNA-binding domain"/>
    <property type="match status" value="1"/>
</dbReference>
<dbReference type="SUPFAM" id="SSF88946">
    <property type="entry name" value="Sigma2 domain of RNA polymerase sigma factors"/>
    <property type="match status" value="1"/>
</dbReference>
<dbReference type="GO" id="GO:0003677">
    <property type="term" value="F:DNA binding"/>
    <property type="evidence" value="ECO:0007669"/>
    <property type="project" value="InterPro"/>
</dbReference>
<keyword evidence="2" id="KW-0805">Transcription regulation</keyword>
<feature type="domain" description="RNA polymerase sigma-70 region 2" evidence="5">
    <location>
        <begin position="17"/>
        <end position="76"/>
    </location>
</feature>
<evidence type="ECO:0000256" key="3">
    <source>
        <dbReference type="ARBA" id="ARBA00023082"/>
    </source>
</evidence>
<name>A0A6G4V618_9ACTN</name>
<dbReference type="InterPro" id="IPR013325">
    <property type="entry name" value="RNA_pol_sigma_r2"/>
</dbReference>
<evidence type="ECO:0000256" key="1">
    <source>
        <dbReference type="ARBA" id="ARBA00010641"/>
    </source>
</evidence>
<keyword evidence="3" id="KW-0731">Sigma factor</keyword>
<evidence type="ECO:0000313" key="8">
    <source>
        <dbReference type="EMBL" id="NGO09466.1"/>
    </source>
</evidence>
<dbReference type="RefSeq" id="WP_165260465.1">
    <property type="nucleotide sequence ID" value="NZ_JAAKZY010000051.1"/>
</dbReference>
<dbReference type="PANTHER" id="PTHR47756:SF2">
    <property type="entry name" value="BLL6612 PROTEIN"/>
    <property type="match status" value="1"/>
</dbReference>
<dbReference type="Proteomes" id="UP000472335">
    <property type="component" value="Unassembled WGS sequence"/>
</dbReference>
<dbReference type="GO" id="GO:0006352">
    <property type="term" value="P:DNA-templated transcription initiation"/>
    <property type="evidence" value="ECO:0007669"/>
    <property type="project" value="InterPro"/>
</dbReference>
<evidence type="ECO:0000259" key="5">
    <source>
        <dbReference type="Pfam" id="PF04542"/>
    </source>
</evidence>
<dbReference type="InterPro" id="IPR013324">
    <property type="entry name" value="RNA_pol_sigma_r3/r4-like"/>
</dbReference>
<dbReference type="InterPro" id="IPR046531">
    <property type="entry name" value="DUF6596"/>
</dbReference>
<dbReference type="NCBIfam" id="TIGR02937">
    <property type="entry name" value="sigma70-ECF"/>
    <property type="match status" value="1"/>
</dbReference>
<protein>
    <submittedName>
        <fullName evidence="8">RNA polymerase sigma factor</fullName>
    </submittedName>
</protein>
<dbReference type="GO" id="GO:0016987">
    <property type="term" value="F:sigma factor activity"/>
    <property type="evidence" value="ECO:0007669"/>
    <property type="project" value="UniProtKB-KW"/>
</dbReference>
<dbReference type="Pfam" id="PF08281">
    <property type="entry name" value="Sigma70_r4_2"/>
    <property type="match status" value="1"/>
</dbReference>
<dbReference type="InterPro" id="IPR013249">
    <property type="entry name" value="RNA_pol_sigma70_r4_t2"/>
</dbReference>
<keyword evidence="4" id="KW-0804">Transcription</keyword>
<comment type="similarity">
    <text evidence="1">Belongs to the sigma-70 factor family. ECF subfamily.</text>
</comment>
<evidence type="ECO:0000256" key="2">
    <source>
        <dbReference type="ARBA" id="ARBA00023015"/>
    </source>
</evidence>
<comment type="caution">
    <text evidence="8">The sequence shown here is derived from an EMBL/GenBank/DDBJ whole genome shotgun (WGS) entry which is preliminary data.</text>
</comment>
<sequence>MNDVEEAVAAAFREEWGQVVATLIRVTGDWDLAEECAQDAFAQALDRWRRDGVPRRPGAWLTTTARNRALDVLRREAVGAAKLREAAVLARNVGPHDPDDEDESGDSGVHDDRLRLIFTCSHPALPIEARVALTLRTLAGLTTPEIARAFLVPEATMAQRLVRAKRKIRNAGIPYRVPPAHLLPERTTGVLGVVYLLFNEGYAATSGADLVRTNLCAEAIRLARVLARLMPDEPEVLGLLALLLLHDARRGTRVDAAGELVTLEDQDRTAWDRAAIDEGAALLETTLRRGRPGPYQIQAAIAACHTTAATAEETDWADIAALYGELRRFVPSAVVELNRAVAVGTAEGPEAGLALVAELEKAGDLAGYHLLPATRADLLRRMGRMGEAAEAYAQALELVENDAERRFLQKRLVECRSA</sequence>
<dbReference type="InterPro" id="IPR007627">
    <property type="entry name" value="RNA_pol_sigma70_r2"/>
</dbReference>
<dbReference type="InterPro" id="IPR036388">
    <property type="entry name" value="WH-like_DNA-bd_sf"/>
</dbReference>
<dbReference type="Gene3D" id="1.10.1740.10">
    <property type="match status" value="1"/>
</dbReference>
<evidence type="ECO:0000313" key="9">
    <source>
        <dbReference type="Proteomes" id="UP000472335"/>
    </source>
</evidence>